<dbReference type="SUPFAM" id="SSF48371">
    <property type="entry name" value="ARM repeat"/>
    <property type="match status" value="1"/>
</dbReference>
<dbReference type="OrthoDB" id="514777at2759"/>
<comment type="caution">
    <text evidence="1">The sequence shown here is derived from an EMBL/GenBank/DDBJ whole genome shotgun (WGS) entry which is preliminary data.</text>
</comment>
<dbReference type="AlphaFoldDB" id="A0A3M7QFW1"/>
<accession>A0A3M7QFW1</accession>
<dbReference type="EMBL" id="REGN01006299">
    <property type="protein sequence ID" value="RNA10112.1"/>
    <property type="molecule type" value="Genomic_DNA"/>
</dbReference>
<proteinExistence type="predicted"/>
<dbReference type="InterPro" id="IPR016024">
    <property type="entry name" value="ARM-type_fold"/>
</dbReference>
<dbReference type="Gene3D" id="1.25.40.180">
    <property type="match status" value="1"/>
</dbReference>
<organism evidence="1 2">
    <name type="scientific">Brachionus plicatilis</name>
    <name type="common">Marine rotifer</name>
    <name type="synonym">Brachionus muelleri</name>
    <dbReference type="NCBI Taxonomy" id="10195"/>
    <lineage>
        <taxon>Eukaryota</taxon>
        <taxon>Metazoa</taxon>
        <taxon>Spiralia</taxon>
        <taxon>Gnathifera</taxon>
        <taxon>Rotifera</taxon>
        <taxon>Eurotatoria</taxon>
        <taxon>Monogononta</taxon>
        <taxon>Pseudotrocha</taxon>
        <taxon>Ploima</taxon>
        <taxon>Brachionidae</taxon>
        <taxon>Brachionus</taxon>
    </lineage>
</organism>
<keyword evidence="2" id="KW-1185">Reference proteome</keyword>
<evidence type="ECO:0000313" key="2">
    <source>
        <dbReference type="Proteomes" id="UP000276133"/>
    </source>
</evidence>
<sequence>MHRNKRSLKRVIEASDDMSIDVPKISTYLGQIIAPLFNEHFSLGFLKPAIEPVRELKLCAEIIAEALRLASERLGHNTVTTLFKASNLKLDDFLEGVEDKREFIVQNKLEWMNGQNCEKSLSNISAESYETSLNQILASYKDNTDIFDQIEK</sequence>
<dbReference type="STRING" id="10195.A0A3M7QFW1"/>
<dbReference type="Proteomes" id="UP000276133">
    <property type="component" value="Unassembled WGS sequence"/>
</dbReference>
<dbReference type="GO" id="GO:0003743">
    <property type="term" value="F:translation initiation factor activity"/>
    <property type="evidence" value="ECO:0007669"/>
    <property type="project" value="UniProtKB-KW"/>
</dbReference>
<name>A0A3M7QFW1_BRAPC</name>
<keyword evidence="1" id="KW-0396">Initiation factor</keyword>
<evidence type="ECO:0000313" key="1">
    <source>
        <dbReference type="EMBL" id="RNA10112.1"/>
    </source>
</evidence>
<protein>
    <submittedName>
        <fullName evidence="1">Eukaryotic translation initiation factor 4 gamma 3-like isoform X1</fullName>
    </submittedName>
</protein>
<feature type="non-terminal residue" evidence="1">
    <location>
        <position position="152"/>
    </location>
</feature>
<gene>
    <name evidence="1" type="ORF">BpHYR1_005417</name>
</gene>
<keyword evidence="1" id="KW-0648">Protein biosynthesis</keyword>
<reference evidence="1 2" key="1">
    <citation type="journal article" date="2018" name="Sci. Rep.">
        <title>Genomic signatures of local adaptation to the degree of environmental predictability in rotifers.</title>
        <authorList>
            <person name="Franch-Gras L."/>
            <person name="Hahn C."/>
            <person name="Garcia-Roger E.M."/>
            <person name="Carmona M.J."/>
            <person name="Serra M."/>
            <person name="Gomez A."/>
        </authorList>
    </citation>
    <scope>NUCLEOTIDE SEQUENCE [LARGE SCALE GENOMIC DNA]</scope>
    <source>
        <strain evidence="1">HYR1</strain>
    </source>
</reference>